<feature type="compositionally biased region" description="Basic and acidic residues" evidence="1">
    <location>
        <begin position="16"/>
        <end position="29"/>
    </location>
</feature>
<feature type="region of interest" description="Disordered" evidence="1">
    <location>
        <begin position="1"/>
        <end position="40"/>
    </location>
</feature>
<evidence type="ECO:0000256" key="1">
    <source>
        <dbReference type="SAM" id="MobiDB-lite"/>
    </source>
</evidence>
<accession>A0ABV9H400</accession>
<evidence type="ECO:0000313" key="2">
    <source>
        <dbReference type="EMBL" id="MFC4624216.1"/>
    </source>
</evidence>
<dbReference type="RefSeq" id="WP_374833042.1">
    <property type="nucleotide sequence ID" value="NZ_JBHEEZ010000020.1"/>
</dbReference>
<name>A0ABV9H400_9HYPH</name>
<dbReference type="Proteomes" id="UP001596042">
    <property type="component" value="Unassembled WGS sequence"/>
</dbReference>
<proteinExistence type="predicted"/>
<keyword evidence="3" id="KW-1185">Reference proteome</keyword>
<gene>
    <name evidence="2" type="ORF">ACFO1V_03070</name>
</gene>
<dbReference type="EMBL" id="JBHSEL010000031">
    <property type="protein sequence ID" value="MFC4624216.1"/>
    <property type="molecule type" value="Genomic_DNA"/>
</dbReference>
<comment type="caution">
    <text evidence="2">The sequence shown here is derived from an EMBL/GenBank/DDBJ whole genome shotgun (WGS) entry which is preliminary data.</text>
</comment>
<evidence type="ECO:0000313" key="3">
    <source>
        <dbReference type="Proteomes" id="UP001596042"/>
    </source>
</evidence>
<protein>
    <recommendedName>
        <fullName evidence="4">Terminase small subunit</fullName>
    </recommendedName>
</protein>
<sequence length="133" mass="14742">MARPRTPTAKAALTGADKHDPQRFKHRSEPITSGRGLGKAPDYLPRTAKKAWATFADELPWLTFEDRGAVEIVSLMRAHIMDGNTADLPASFYGNYRMALSSLGATPVDRTKVYQPHEGEEDDPFAEFDGRAH</sequence>
<evidence type="ECO:0008006" key="4">
    <source>
        <dbReference type="Google" id="ProtNLM"/>
    </source>
</evidence>
<reference evidence="3" key="1">
    <citation type="journal article" date="2019" name="Int. J. Syst. Evol. Microbiol.">
        <title>The Global Catalogue of Microorganisms (GCM) 10K type strain sequencing project: providing services to taxonomists for standard genome sequencing and annotation.</title>
        <authorList>
            <consortium name="The Broad Institute Genomics Platform"/>
            <consortium name="The Broad Institute Genome Sequencing Center for Infectious Disease"/>
            <person name="Wu L."/>
            <person name="Ma J."/>
        </authorList>
    </citation>
    <scope>NUCLEOTIDE SEQUENCE [LARGE SCALE GENOMIC DNA]</scope>
    <source>
        <strain evidence="3">CGMCC 1.15731</strain>
    </source>
</reference>
<organism evidence="2 3">
    <name type="scientific">Daeguia caeni</name>
    <dbReference type="NCBI Taxonomy" id="439612"/>
    <lineage>
        <taxon>Bacteria</taxon>
        <taxon>Pseudomonadati</taxon>
        <taxon>Pseudomonadota</taxon>
        <taxon>Alphaproteobacteria</taxon>
        <taxon>Hyphomicrobiales</taxon>
        <taxon>Brucellaceae</taxon>
        <taxon>Daeguia</taxon>
    </lineage>
</organism>